<dbReference type="PANTHER" id="PTHR33408">
    <property type="entry name" value="TRANSPOSASE"/>
    <property type="match status" value="1"/>
</dbReference>
<dbReference type="Proteomes" id="UP000268014">
    <property type="component" value="Unassembled WGS sequence"/>
</dbReference>
<keyword evidence="4" id="KW-1185">Reference proteome</keyword>
<proteinExistence type="predicted"/>
<name>A0A0N4XB43_HAEPC</name>
<dbReference type="PANTHER" id="PTHR33408:SF2">
    <property type="entry name" value="TRANSPOSASE DDE DOMAIN-CONTAINING PROTEIN"/>
    <property type="match status" value="1"/>
</dbReference>
<dbReference type="Pfam" id="PF13751">
    <property type="entry name" value="DDE_Tnp_1_6"/>
    <property type="match status" value="1"/>
</dbReference>
<dbReference type="OMA" id="VDTKHHL"/>
<dbReference type="InterPro" id="IPR008490">
    <property type="entry name" value="Transposase_InsH_N"/>
</dbReference>
<dbReference type="NCBIfam" id="NF033551">
    <property type="entry name" value="transpos_IS1182"/>
    <property type="match status" value="1"/>
</dbReference>
<organism evidence="5">
    <name type="scientific">Haemonchus placei</name>
    <name type="common">Barber's pole worm</name>
    <dbReference type="NCBI Taxonomy" id="6290"/>
    <lineage>
        <taxon>Eukaryota</taxon>
        <taxon>Metazoa</taxon>
        <taxon>Ecdysozoa</taxon>
        <taxon>Nematoda</taxon>
        <taxon>Chromadorea</taxon>
        <taxon>Rhabditida</taxon>
        <taxon>Rhabditina</taxon>
        <taxon>Rhabditomorpha</taxon>
        <taxon>Strongyloidea</taxon>
        <taxon>Trichostrongylidae</taxon>
        <taxon>Haemonchus</taxon>
    </lineage>
</organism>
<dbReference type="WBParaSite" id="HPLM_0002158801-mRNA-1">
    <property type="protein sequence ID" value="HPLM_0002158801-mRNA-1"/>
    <property type="gene ID" value="HPLM_0002158801"/>
</dbReference>
<dbReference type="OrthoDB" id="10210708at2759"/>
<dbReference type="EMBL" id="UZAF01023675">
    <property type="protein sequence ID" value="VDO90848.1"/>
    <property type="molecule type" value="Genomic_DNA"/>
</dbReference>
<evidence type="ECO:0000259" key="1">
    <source>
        <dbReference type="Pfam" id="PF05598"/>
    </source>
</evidence>
<protein>
    <submittedName>
        <fullName evidence="5">IS1182 family transposase</fullName>
    </submittedName>
</protein>
<evidence type="ECO:0000313" key="5">
    <source>
        <dbReference type="WBParaSite" id="HPLM_0002158801-mRNA-1"/>
    </source>
</evidence>
<reference evidence="5" key="1">
    <citation type="submission" date="2017-02" db="UniProtKB">
        <authorList>
            <consortium name="WormBaseParasite"/>
        </authorList>
    </citation>
    <scope>IDENTIFICATION</scope>
</reference>
<evidence type="ECO:0000313" key="4">
    <source>
        <dbReference type="Proteomes" id="UP000268014"/>
    </source>
</evidence>
<evidence type="ECO:0000313" key="3">
    <source>
        <dbReference type="EMBL" id="VDO90848.1"/>
    </source>
</evidence>
<reference evidence="3 4" key="2">
    <citation type="submission" date="2018-11" db="EMBL/GenBank/DDBJ databases">
        <authorList>
            <consortium name="Pathogen Informatics"/>
        </authorList>
    </citation>
    <scope>NUCLEOTIDE SEQUENCE [LARGE SCALE GENOMIC DNA]</scope>
    <source>
        <strain evidence="3 4">MHpl1</strain>
    </source>
</reference>
<gene>
    <name evidence="3" type="ORF">HPLM_LOCUS21577</name>
</gene>
<dbReference type="Pfam" id="PF05598">
    <property type="entry name" value="DUF772"/>
    <property type="match status" value="1"/>
</dbReference>
<dbReference type="InterPro" id="IPR025668">
    <property type="entry name" value="Tnp_DDE_dom"/>
</dbReference>
<feature type="domain" description="Transposase InsH N-terminal" evidence="1">
    <location>
        <begin position="2"/>
        <end position="87"/>
    </location>
</feature>
<dbReference type="InterPro" id="IPR047629">
    <property type="entry name" value="IS1182_transpos"/>
</dbReference>
<accession>A0A0N4XB43</accession>
<evidence type="ECO:0000259" key="2">
    <source>
        <dbReference type="Pfam" id="PF13751"/>
    </source>
</evidence>
<sequence>MIPSNHKARVVNAVIDKLDISAIEDKYKAGGTSIYHPRMMLKVITYAYLDNVFSGRKIETLLRENVVYMWLSGMNRPDFRTINMFRSKRLKGVFDGIFTQVVMLLNEEGLVSLDVQYIDGTKIESAANKYTFVWKKRVEKSKAKLEAQIQSVLAEAEESLLGEESESGSGQPSADDLKARTEKVLKKMDEAGIAKGPRRKAVEKVRDEMLPKKAEYEGHLEKMGDRNSYSKTDTDATFMRMKEDHMMNGQTKPGYNVQIATENQFVTNYGIYQRPTDQGTLIDYLKSFEQRYGRQSGTVVADSGYGSEQNYEYLLDNDITPFVKYNMFHAEKKRGYRNNIFRVENLFYNGELNFYVCPMGQHLEHVGDERRVSDLGYVSTVSIYRAKRCEGCPMRGLCHKGKGPRTIEVNHRNNELRARARELLDSDEGLRHRSLRPIEPEAVFGQIKFDHGFKRFRLRSLEKVSVEFGLVALAHNLRKYAEKTA</sequence>
<dbReference type="AlphaFoldDB" id="A0A0N4XB43"/>
<feature type="domain" description="Transposase DDE" evidence="2">
    <location>
        <begin position="356"/>
        <end position="480"/>
    </location>
</feature>